<evidence type="ECO:0000313" key="8">
    <source>
        <dbReference type="EMBL" id="ADB15866.1"/>
    </source>
</evidence>
<keyword evidence="2" id="KW-1003">Cell membrane</keyword>
<dbReference type="GO" id="GO:0005886">
    <property type="term" value="C:plasma membrane"/>
    <property type="evidence" value="ECO:0007669"/>
    <property type="project" value="UniProtKB-SubCell"/>
</dbReference>
<sequence precursor="true">MNAWQVTLVVLLWSSLAAAIYLGWRWLRTSQETRRRALASDDAERAAPVTQLDDMWLLRRWLFLAGYRQPGATTFFALLTLGTTMLGGVAITFFFYSGLYQVMVVSADAVPGGVGEVFLPAVWLSPWIILLGLSALPALVVNRSRQKRVEMIEQDLPLTLELLATLSEAGLGFDAAMQRIQSTRLAVRPLASEFRSYQADLLAGRPRTQSLRRLSSRIQVPAISIFVSALVQAEQLGMGIAQVLRRQADDMRDRRRERANAFAMSLTVKRVIPLVVCFLPGLFVWTLGPFFVQLFQLADSFTRVGGLAP</sequence>
<organism evidence="8 9">
    <name type="scientific">Pirellula staleyi (strain ATCC 27377 / DSM 6068 / ICPB 4128)</name>
    <name type="common">Pirella staleyi</name>
    <dbReference type="NCBI Taxonomy" id="530564"/>
    <lineage>
        <taxon>Bacteria</taxon>
        <taxon>Pseudomonadati</taxon>
        <taxon>Planctomycetota</taxon>
        <taxon>Planctomycetia</taxon>
        <taxon>Pirellulales</taxon>
        <taxon>Pirellulaceae</taxon>
        <taxon>Pirellula</taxon>
    </lineage>
</organism>
<evidence type="ECO:0000256" key="4">
    <source>
        <dbReference type="ARBA" id="ARBA00022989"/>
    </source>
</evidence>
<keyword evidence="3 6" id="KW-0812">Transmembrane</keyword>
<evidence type="ECO:0000256" key="3">
    <source>
        <dbReference type="ARBA" id="ARBA00022692"/>
    </source>
</evidence>
<dbReference type="InterPro" id="IPR018076">
    <property type="entry name" value="T2SS_GspF_dom"/>
</dbReference>
<comment type="subcellular location">
    <subcellularLocation>
        <location evidence="1">Cell membrane</location>
        <topology evidence="1">Multi-pass membrane protein</topology>
    </subcellularLocation>
</comment>
<dbReference type="EMBL" id="CP001848">
    <property type="protein sequence ID" value="ADB15866.1"/>
    <property type="molecule type" value="Genomic_DNA"/>
</dbReference>
<evidence type="ECO:0000256" key="1">
    <source>
        <dbReference type="ARBA" id="ARBA00004651"/>
    </source>
</evidence>
<dbReference type="HOGENOM" id="CLU_908753_0_0_0"/>
<dbReference type="STRING" id="530564.Psta_1188"/>
<gene>
    <name evidence="8" type="ordered locus">Psta_1188</name>
</gene>
<dbReference type="OrthoDB" id="264722at2"/>
<keyword evidence="9" id="KW-1185">Reference proteome</keyword>
<feature type="transmembrane region" description="Helical" evidence="6">
    <location>
        <begin position="6"/>
        <end position="27"/>
    </location>
</feature>
<dbReference type="Pfam" id="PF00482">
    <property type="entry name" value="T2SSF"/>
    <property type="match status" value="1"/>
</dbReference>
<feature type="transmembrane region" description="Helical" evidence="6">
    <location>
        <begin position="271"/>
        <end position="292"/>
    </location>
</feature>
<dbReference type="KEGG" id="psl:Psta_1188"/>
<feature type="transmembrane region" description="Helical" evidence="6">
    <location>
        <begin position="75"/>
        <end position="97"/>
    </location>
</feature>
<evidence type="ECO:0000259" key="7">
    <source>
        <dbReference type="Pfam" id="PF00482"/>
    </source>
</evidence>
<evidence type="ECO:0000313" key="9">
    <source>
        <dbReference type="Proteomes" id="UP000001887"/>
    </source>
</evidence>
<dbReference type="Proteomes" id="UP000001887">
    <property type="component" value="Chromosome"/>
</dbReference>
<dbReference type="PANTHER" id="PTHR35007:SF2">
    <property type="entry name" value="PILUS ASSEMBLE PROTEIN"/>
    <property type="match status" value="1"/>
</dbReference>
<dbReference type="AlphaFoldDB" id="D2R939"/>
<proteinExistence type="predicted"/>
<protein>
    <submittedName>
        <fullName evidence="8">Type II secretion system protein</fullName>
    </submittedName>
</protein>
<name>D2R939_PIRSD</name>
<keyword evidence="5 6" id="KW-0472">Membrane</keyword>
<evidence type="ECO:0000256" key="2">
    <source>
        <dbReference type="ARBA" id="ARBA00022475"/>
    </source>
</evidence>
<dbReference type="eggNOG" id="COG2064">
    <property type="taxonomic scope" value="Bacteria"/>
</dbReference>
<feature type="transmembrane region" description="Helical" evidence="6">
    <location>
        <begin position="117"/>
        <end position="141"/>
    </location>
</feature>
<accession>D2R939</accession>
<reference evidence="8 9" key="1">
    <citation type="journal article" date="2009" name="Stand. Genomic Sci.">
        <title>Complete genome sequence of Pirellula staleyi type strain (ATCC 27377).</title>
        <authorList>
            <person name="Clum A."/>
            <person name="Tindall B.J."/>
            <person name="Sikorski J."/>
            <person name="Ivanova N."/>
            <person name="Mavrommatis K."/>
            <person name="Lucas S."/>
            <person name="Glavina del Rio T."/>
            <person name="Nolan M."/>
            <person name="Chen F."/>
            <person name="Tice H."/>
            <person name="Pitluck S."/>
            <person name="Cheng J.F."/>
            <person name="Chertkov O."/>
            <person name="Brettin T."/>
            <person name="Han C."/>
            <person name="Detter J.C."/>
            <person name="Kuske C."/>
            <person name="Bruce D."/>
            <person name="Goodwin L."/>
            <person name="Ovchinikova G."/>
            <person name="Pati A."/>
            <person name="Mikhailova N."/>
            <person name="Chen A."/>
            <person name="Palaniappan K."/>
            <person name="Land M."/>
            <person name="Hauser L."/>
            <person name="Chang Y.J."/>
            <person name="Jeffries C.D."/>
            <person name="Chain P."/>
            <person name="Rohde M."/>
            <person name="Goker M."/>
            <person name="Bristow J."/>
            <person name="Eisen J.A."/>
            <person name="Markowitz V."/>
            <person name="Hugenholtz P."/>
            <person name="Kyrpides N.C."/>
            <person name="Klenk H.P."/>
            <person name="Lapidus A."/>
        </authorList>
    </citation>
    <scope>NUCLEOTIDE SEQUENCE [LARGE SCALE GENOMIC DNA]</scope>
    <source>
        <strain evidence="9">ATCC 27377 / DSM 6068 / ICPB 4128</strain>
    </source>
</reference>
<evidence type="ECO:0000256" key="5">
    <source>
        <dbReference type="ARBA" id="ARBA00023136"/>
    </source>
</evidence>
<keyword evidence="4 6" id="KW-1133">Transmembrane helix</keyword>
<feature type="domain" description="Type II secretion system protein GspF" evidence="7">
    <location>
        <begin position="160"/>
        <end position="287"/>
    </location>
</feature>
<dbReference type="PANTHER" id="PTHR35007">
    <property type="entry name" value="INTEGRAL MEMBRANE PROTEIN-RELATED"/>
    <property type="match status" value="1"/>
</dbReference>
<evidence type="ECO:0000256" key="6">
    <source>
        <dbReference type="SAM" id="Phobius"/>
    </source>
</evidence>